<evidence type="ECO:0000256" key="5">
    <source>
        <dbReference type="SAM" id="SignalP"/>
    </source>
</evidence>
<evidence type="ECO:0000256" key="4">
    <source>
        <dbReference type="SAM" id="MobiDB-lite"/>
    </source>
</evidence>
<dbReference type="Proteomes" id="UP000460435">
    <property type="component" value="Unassembled WGS sequence"/>
</dbReference>
<feature type="domain" description="Solute-binding protein family 5" evidence="6">
    <location>
        <begin position="70"/>
        <end position="440"/>
    </location>
</feature>
<dbReference type="Gene3D" id="3.90.76.10">
    <property type="entry name" value="Dipeptide-binding Protein, Domain 1"/>
    <property type="match status" value="1"/>
</dbReference>
<proteinExistence type="inferred from homology"/>
<dbReference type="SUPFAM" id="SSF53850">
    <property type="entry name" value="Periplasmic binding protein-like II"/>
    <property type="match status" value="1"/>
</dbReference>
<dbReference type="PROSITE" id="PS51257">
    <property type="entry name" value="PROKAR_LIPOPROTEIN"/>
    <property type="match status" value="1"/>
</dbReference>
<dbReference type="RefSeq" id="WP_162452191.1">
    <property type="nucleotide sequence ID" value="NZ_WLZY01000007.1"/>
</dbReference>
<evidence type="ECO:0000313" key="7">
    <source>
        <dbReference type="EMBL" id="NDL59518.1"/>
    </source>
</evidence>
<dbReference type="PANTHER" id="PTHR30290:SF9">
    <property type="entry name" value="OLIGOPEPTIDE-BINDING PROTEIN APPA"/>
    <property type="match status" value="1"/>
</dbReference>
<name>A0A7K3MAU4_9ACTN</name>
<evidence type="ECO:0000313" key="8">
    <source>
        <dbReference type="Proteomes" id="UP000460435"/>
    </source>
</evidence>
<dbReference type="Gene3D" id="3.10.105.10">
    <property type="entry name" value="Dipeptide-binding Protein, Domain 3"/>
    <property type="match status" value="1"/>
</dbReference>
<organism evidence="7 8">
    <name type="scientific">Phytoactinopolyspora mesophila</name>
    <dbReference type="NCBI Taxonomy" id="2650750"/>
    <lineage>
        <taxon>Bacteria</taxon>
        <taxon>Bacillati</taxon>
        <taxon>Actinomycetota</taxon>
        <taxon>Actinomycetes</taxon>
        <taxon>Jiangellales</taxon>
        <taxon>Jiangellaceae</taxon>
        <taxon>Phytoactinopolyspora</taxon>
    </lineage>
</organism>
<evidence type="ECO:0000256" key="2">
    <source>
        <dbReference type="ARBA" id="ARBA00022448"/>
    </source>
</evidence>
<keyword evidence="3 5" id="KW-0732">Signal</keyword>
<dbReference type="Gene3D" id="3.40.190.10">
    <property type="entry name" value="Periplasmic binding protein-like II"/>
    <property type="match status" value="1"/>
</dbReference>
<feature type="signal peptide" evidence="5">
    <location>
        <begin position="1"/>
        <end position="23"/>
    </location>
</feature>
<reference evidence="7 8" key="1">
    <citation type="submission" date="2019-11" db="EMBL/GenBank/DDBJ databases">
        <authorList>
            <person name="Li X.-J."/>
            <person name="Feng X.-M."/>
        </authorList>
    </citation>
    <scope>NUCLEOTIDE SEQUENCE [LARGE SCALE GENOMIC DNA]</scope>
    <source>
        <strain evidence="7 8">XMNu-373</strain>
    </source>
</reference>
<evidence type="ECO:0000256" key="1">
    <source>
        <dbReference type="ARBA" id="ARBA00005695"/>
    </source>
</evidence>
<accession>A0A7K3MAU4</accession>
<dbReference type="InterPro" id="IPR039424">
    <property type="entry name" value="SBP_5"/>
</dbReference>
<dbReference type="InterPro" id="IPR000914">
    <property type="entry name" value="SBP_5_dom"/>
</dbReference>
<evidence type="ECO:0000256" key="3">
    <source>
        <dbReference type="ARBA" id="ARBA00022729"/>
    </source>
</evidence>
<dbReference type="EMBL" id="WLZY01000007">
    <property type="protein sequence ID" value="NDL59518.1"/>
    <property type="molecule type" value="Genomic_DNA"/>
</dbReference>
<comment type="caution">
    <text evidence="7">The sequence shown here is derived from an EMBL/GenBank/DDBJ whole genome shotgun (WGS) entry which is preliminary data.</text>
</comment>
<dbReference type="GO" id="GO:1904680">
    <property type="term" value="F:peptide transmembrane transporter activity"/>
    <property type="evidence" value="ECO:0007669"/>
    <property type="project" value="TreeGrafter"/>
</dbReference>
<comment type="similarity">
    <text evidence="1">Belongs to the bacterial solute-binding protein 5 family.</text>
</comment>
<dbReference type="GO" id="GO:0015833">
    <property type="term" value="P:peptide transport"/>
    <property type="evidence" value="ECO:0007669"/>
    <property type="project" value="TreeGrafter"/>
</dbReference>
<dbReference type="Pfam" id="PF00496">
    <property type="entry name" value="SBP_bac_5"/>
    <property type="match status" value="1"/>
</dbReference>
<keyword evidence="2" id="KW-0813">Transport</keyword>
<gene>
    <name evidence="7" type="ORF">F7O44_20830</name>
</gene>
<feature type="region of interest" description="Disordered" evidence="4">
    <location>
        <begin position="28"/>
        <end position="47"/>
    </location>
</feature>
<feature type="chain" id="PRO_5029447237" description="Solute-binding protein family 5 domain-containing protein" evidence="5">
    <location>
        <begin position="24"/>
        <end position="630"/>
    </location>
</feature>
<keyword evidence="8" id="KW-1185">Reference proteome</keyword>
<dbReference type="PANTHER" id="PTHR30290">
    <property type="entry name" value="PERIPLASMIC BINDING COMPONENT OF ABC TRANSPORTER"/>
    <property type="match status" value="1"/>
</dbReference>
<dbReference type="AlphaFoldDB" id="A0A7K3MAU4"/>
<protein>
    <recommendedName>
        <fullName evidence="6">Solute-binding protein family 5 domain-containing protein</fullName>
    </recommendedName>
</protein>
<evidence type="ECO:0000259" key="6">
    <source>
        <dbReference type="Pfam" id="PF00496"/>
    </source>
</evidence>
<sequence length="630" mass="68569">MSRSMRAAAVVAAAALVVLAACAGDPADSGSNGGNGDEPAGGDAGSTLDLVSAEVPAEPPEDVAEETRYVITVDLKSGIEWSDGTTLTAHDFVGLYDVRWAQQNPIWETLTQVSAISDTQLVFETRDLSPNIMQQLIRWNQPAALSQFGDIYQRLGELRAEGASPGDPEVAAVLDELDALNLDETVAYGPYVIDPSSVTAQQMRMVKNEGGYNADSIHFDQVEVAWGQTQQTVPLLLQNELDYTTDALTPSDVQVLEANPNIDFIRTPLSTGTGVWFNQSIEPFDDKRFRQAIALIIDRQRNATVSLGDAARPIEYMVGFSDNYVDAWLSDEAVAQLTTYERDEDAAAQLLEEVGLARDGDTWMYEGTPFGFEITAPSDFPDFLASGRDVSEQLNEFGFDTHVRGIPAANRPDTIRQARYEVLLDFSMVSTPSHPATSLDWNMAEGFFGTNNPEADGSNGLNWPWQQQAPDGTEVYIPDLLEEAVAGLEMEPQKGAVGTLAQIFNDQLPVVPIFERYTTDPIAHGPRVAGWLPMDHPVYENNQGSDPPVAIQFLEGVLQPAEGGDGSFRTSAPYAQPPNFSWNRYSANAMFGSMTSPSYDIAFPPLFWYAEAIGAYVPSIGESYSVAEIG</sequence>